<dbReference type="EMBL" id="JBHMEA010000024">
    <property type="protein sequence ID" value="MFB9231694.1"/>
    <property type="molecule type" value="Genomic_DNA"/>
</dbReference>
<comment type="similarity">
    <text evidence="1">Belongs to the LysR transcriptional regulatory family.</text>
</comment>
<dbReference type="Gene3D" id="1.10.10.10">
    <property type="entry name" value="Winged helix-like DNA-binding domain superfamily/Winged helix DNA-binding domain"/>
    <property type="match status" value="1"/>
</dbReference>
<dbReference type="SUPFAM" id="SSF46785">
    <property type="entry name" value="Winged helix' DNA-binding domain"/>
    <property type="match status" value="1"/>
</dbReference>
<evidence type="ECO:0000256" key="4">
    <source>
        <dbReference type="ARBA" id="ARBA00023163"/>
    </source>
</evidence>
<dbReference type="Pfam" id="PF03466">
    <property type="entry name" value="LysR_substrate"/>
    <property type="match status" value="1"/>
</dbReference>
<dbReference type="Proteomes" id="UP001589683">
    <property type="component" value="Unassembled WGS sequence"/>
</dbReference>
<sequence length="300" mass="32921">MEKHAGNIQDTDLRLLRVFQAVVRHGGFSAAHEALGLSPATVSNHMSALESRMGVRLCHRGRGGFRLTQQGKQVHSAMLDLFGAIENFRGEVGAAKGDIVGTVEFGAVDAIYTNRSLRLEKAIGEFAKAAPLAKLNVHIASPQELLQGLLTGKLHAILTPTQHLPSALDVTPVFRELQNLYCSKNHSLFSVAEAQITPQMLSKYPFVGRSYEPKEPICGISYNWTSEISHMEGAVLMILSGKYIGFLPDHYADEFVKSGQIRAIGGETAKFFDNFSIALPRKHPNVAAKHFTEIVKENIF</sequence>
<evidence type="ECO:0000256" key="3">
    <source>
        <dbReference type="ARBA" id="ARBA00023125"/>
    </source>
</evidence>
<dbReference type="InterPro" id="IPR000847">
    <property type="entry name" value="LysR_HTH_N"/>
</dbReference>
<keyword evidence="2" id="KW-0805">Transcription regulation</keyword>
<dbReference type="InterPro" id="IPR005119">
    <property type="entry name" value="LysR_subst-bd"/>
</dbReference>
<gene>
    <name evidence="6" type="ORF">ACFFUT_07835</name>
</gene>
<feature type="domain" description="HTH lysR-type" evidence="5">
    <location>
        <begin position="11"/>
        <end position="68"/>
    </location>
</feature>
<name>A0ABV5JDZ5_9RHOB</name>
<dbReference type="PROSITE" id="PS50931">
    <property type="entry name" value="HTH_LYSR"/>
    <property type="match status" value="1"/>
</dbReference>
<dbReference type="SUPFAM" id="SSF53850">
    <property type="entry name" value="Periplasmic binding protein-like II"/>
    <property type="match status" value="1"/>
</dbReference>
<dbReference type="PANTHER" id="PTHR30126">
    <property type="entry name" value="HTH-TYPE TRANSCRIPTIONAL REGULATOR"/>
    <property type="match status" value="1"/>
</dbReference>
<keyword evidence="4" id="KW-0804">Transcription</keyword>
<dbReference type="InterPro" id="IPR036388">
    <property type="entry name" value="WH-like_DNA-bd_sf"/>
</dbReference>
<keyword evidence="3" id="KW-0238">DNA-binding</keyword>
<protein>
    <submittedName>
        <fullName evidence="6">LysR family transcriptional regulator</fullName>
    </submittedName>
</protein>
<proteinExistence type="inferred from homology"/>
<dbReference type="Gene3D" id="3.40.190.290">
    <property type="match status" value="1"/>
</dbReference>
<keyword evidence="7" id="KW-1185">Reference proteome</keyword>
<reference evidence="6 7" key="1">
    <citation type="submission" date="2024-09" db="EMBL/GenBank/DDBJ databases">
        <authorList>
            <person name="Sun Q."/>
            <person name="Mori K."/>
        </authorList>
    </citation>
    <scope>NUCLEOTIDE SEQUENCE [LARGE SCALE GENOMIC DNA]</scope>
    <source>
        <strain evidence="6 7">CECT 8726</strain>
    </source>
</reference>
<dbReference type="Pfam" id="PF00126">
    <property type="entry name" value="HTH_1"/>
    <property type="match status" value="1"/>
</dbReference>
<evidence type="ECO:0000259" key="5">
    <source>
        <dbReference type="PROSITE" id="PS50931"/>
    </source>
</evidence>
<evidence type="ECO:0000256" key="2">
    <source>
        <dbReference type="ARBA" id="ARBA00023015"/>
    </source>
</evidence>
<evidence type="ECO:0000256" key="1">
    <source>
        <dbReference type="ARBA" id="ARBA00009437"/>
    </source>
</evidence>
<dbReference type="CDD" id="cd05466">
    <property type="entry name" value="PBP2_LTTR_substrate"/>
    <property type="match status" value="1"/>
</dbReference>
<comment type="caution">
    <text evidence="6">The sequence shown here is derived from an EMBL/GenBank/DDBJ whole genome shotgun (WGS) entry which is preliminary data.</text>
</comment>
<dbReference type="RefSeq" id="WP_213890296.1">
    <property type="nucleotide sequence ID" value="NZ_JAGFNU010000009.1"/>
</dbReference>
<evidence type="ECO:0000313" key="6">
    <source>
        <dbReference type="EMBL" id="MFB9231694.1"/>
    </source>
</evidence>
<dbReference type="PANTHER" id="PTHR30126:SF98">
    <property type="entry name" value="HTH-TYPE TRANSCRIPTIONAL ACTIVATOR BAUR"/>
    <property type="match status" value="1"/>
</dbReference>
<dbReference type="InterPro" id="IPR036390">
    <property type="entry name" value="WH_DNA-bd_sf"/>
</dbReference>
<evidence type="ECO:0000313" key="7">
    <source>
        <dbReference type="Proteomes" id="UP001589683"/>
    </source>
</evidence>
<organism evidence="6 7">
    <name type="scientific">Pseudohalocynthiibacter aestuariivivens</name>
    <dbReference type="NCBI Taxonomy" id="1591409"/>
    <lineage>
        <taxon>Bacteria</taxon>
        <taxon>Pseudomonadati</taxon>
        <taxon>Pseudomonadota</taxon>
        <taxon>Alphaproteobacteria</taxon>
        <taxon>Rhodobacterales</taxon>
        <taxon>Paracoccaceae</taxon>
        <taxon>Pseudohalocynthiibacter</taxon>
    </lineage>
</organism>
<accession>A0ABV5JDZ5</accession>